<proteinExistence type="predicted"/>
<evidence type="ECO:0000259" key="1">
    <source>
        <dbReference type="Pfam" id="PF01890"/>
    </source>
</evidence>
<organism evidence="4 5">
    <name type="scientific">Sulfoacidibacillus thermotolerans</name>
    <name type="common">Acidibacillus sulfuroxidans</name>
    <dbReference type="NCBI Taxonomy" id="1765684"/>
    <lineage>
        <taxon>Bacteria</taxon>
        <taxon>Bacillati</taxon>
        <taxon>Bacillota</taxon>
        <taxon>Bacilli</taxon>
        <taxon>Bacillales</taxon>
        <taxon>Alicyclobacillaceae</taxon>
        <taxon>Sulfoacidibacillus</taxon>
    </lineage>
</organism>
<comment type="caution">
    <text evidence="4">The sequence shown here is derived from an EMBL/GenBank/DDBJ whole genome shotgun (WGS) entry which is preliminary data.</text>
</comment>
<dbReference type="Proteomes" id="UP000245380">
    <property type="component" value="Unassembled WGS sequence"/>
</dbReference>
<evidence type="ECO:0000259" key="2">
    <source>
        <dbReference type="Pfam" id="PF11760"/>
    </source>
</evidence>
<evidence type="ECO:0000313" key="4">
    <source>
        <dbReference type="EMBL" id="PWI58730.1"/>
    </source>
</evidence>
<dbReference type="SUPFAM" id="SSF159672">
    <property type="entry name" value="CbiG N-terminal domain-like"/>
    <property type="match status" value="1"/>
</dbReference>
<dbReference type="Pfam" id="PF11760">
    <property type="entry name" value="CbiG_N"/>
    <property type="match status" value="1"/>
</dbReference>
<dbReference type="InterPro" id="IPR052553">
    <property type="entry name" value="CbiG_hydrolase"/>
</dbReference>
<dbReference type="RefSeq" id="WP_109429321.1">
    <property type="nucleotide sequence ID" value="NZ_MPDK01000002.1"/>
</dbReference>
<dbReference type="Pfam" id="PF11761">
    <property type="entry name" value="CbiG_mid"/>
    <property type="match status" value="1"/>
</dbReference>
<feature type="domain" description="CobE/GbiG C-terminal" evidence="1">
    <location>
        <begin position="240"/>
        <end position="356"/>
    </location>
</feature>
<sequence>MTKRFAIVAITKHGTAIARRLQAKWTEVDVYYPQKFAQGDEANVAIQTFSEPVMQLLPTLFAQYEGIISIISLGAMVRMIAPLLKDKKSDPAVVVIDDRATYAISVLSGHLGGANELTRTVAKMLDALPVITTASDVSETIAVDLLGRVHGWKIDLWENVTKVSAAVVNEEPVLFVQESGERDWWTYEKPLPKHIRVLSKAEQILEHPFHAALIVTHRLLSQQLMDIISTSAVLYRPKVLVVGIGCNRNTSEQEIEQVILATLHERGLAWQSVRNLATIDKKADEPGLLAVCEKYHWPLVTYSAQELNTVELPHPSDTVFRYVGAYGVSEPAARLSAQASDWIVEKVKSGNVTVSVSLITHEMQEDERMNFTAST</sequence>
<dbReference type="PANTHER" id="PTHR37477">
    <property type="entry name" value="COBALT-PRECORRIN-5A HYDROLASE"/>
    <property type="match status" value="1"/>
</dbReference>
<dbReference type="OrthoDB" id="9781023at2"/>
<dbReference type="GO" id="GO:0009236">
    <property type="term" value="P:cobalamin biosynthetic process"/>
    <property type="evidence" value="ECO:0007669"/>
    <property type="project" value="InterPro"/>
</dbReference>
<dbReference type="AlphaFoldDB" id="A0A2U3DBS7"/>
<dbReference type="InterPro" id="IPR021745">
    <property type="entry name" value="CbiG_mid"/>
</dbReference>
<evidence type="ECO:0000259" key="3">
    <source>
        <dbReference type="Pfam" id="PF11761"/>
    </source>
</evidence>
<evidence type="ECO:0000313" key="5">
    <source>
        <dbReference type="Proteomes" id="UP000245380"/>
    </source>
</evidence>
<keyword evidence="5" id="KW-1185">Reference proteome</keyword>
<dbReference type="InterPro" id="IPR036518">
    <property type="entry name" value="CobE/GbiG_C_sf"/>
</dbReference>
<gene>
    <name evidence="4" type="ORF">BM613_01135</name>
</gene>
<accession>A0A2U3DBS7</accession>
<reference evidence="4 5" key="1">
    <citation type="submission" date="2016-11" db="EMBL/GenBank/DDBJ databases">
        <title>Comparative genomics of Acidibacillus ferroxidans species.</title>
        <authorList>
            <person name="Oliveira G."/>
            <person name="Nunes G."/>
            <person name="Oliveira R."/>
            <person name="Araujo F."/>
            <person name="Salim A."/>
            <person name="Scholte L."/>
            <person name="Morais D."/>
            <person name="Nancucheo I."/>
            <person name="Johnson D.B."/>
            <person name="Grail B."/>
            <person name="Bittencourt J."/>
            <person name="Valadares R."/>
        </authorList>
    </citation>
    <scope>NUCLEOTIDE SEQUENCE [LARGE SCALE GENOMIC DNA]</scope>
    <source>
        <strain evidence="4 5">Y002</strain>
    </source>
</reference>
<dbReference type="SUPFAM" id="SSF159664">
    <property type="entry name" value="CobE/GbiG C-terminal domain-like"/>
    <property type="match status" value="1"/>
</dbReference>
<dbReference type="InterPro" id="IPR002750">
    <property type="entry name" value="CobE/GbiG_C"/>
</dbReference>
<dbReference type="Gene3D" id="3.30.420.180">
    <property type="entry name" value="CobE/GbiG C-terminal domain"/>
    <property type="match status" value="1"/>
</dbReference>
<name>A0A2U3DBS7_SULT2</name>
<dbReference type="InterPro" id="IPR021744">
    <property type="entry name" value="CbiG_N"/>
</dbReference>
<dbReference type="Pfam" id="PF01890">
    <property type="entry name" value="CbiG_C"/>
    <property type="match status" value="1"/>
</dbReference>
<dbReference type="Gene3D" id="3.40.50.11220">
    <property type="match status" value="1"/>
</dbReference>
<feature type="domain" description="Cobalamin biosynthesis central region" evidence="3">
    <location>
        <begin position="141"/>
        <end position="225"/>
    </location>
</feature>
<dbReference type="EMBL" id="MPDK01000002">
    <property type="protein sequence ID" value="PWI58730.1"/>
    <property type="molecule type" value="Genomic_DNA"/>
</dbReference>
<feature type="domain" description="Cobalamin synthesis G N-terminal" evidence="2">
    <location>
        <begin position="57"/>
        <end position="136"/>
    </location>
</feature>
<dbReference type="InterPro" id="IPR038029">
    <property type="entry name" value="GbiG_N_sf"/>
</dbReference>
<protein>
    <submittedName>
        <fullName evidence="4">Cobalamin biosynthesis protein CbiG</fullName>
    </submittedName>
</protein>
<dbReference type="PANTHER" id="PTHR37477:SF1">
    <property type="entry name" value="COBALT-PRECORRIN-5A HYDROLASE"/>
    <property type="match status" value="1"/>
</dbReference>